<evidence type="ECO:0000313" key="2">
    <source>
        <dbReference type="Proteomes" id="UP001160148"/>
    </source>
</evidence>
<gene>
    <name evidence="1" type="ORF">MEUPH1_LOCUS3777</name>
</gene>
<sequence>MFYESIRPGRVASDHVVTDLRVIQYCPIGVILYKLNYSDPFNELPRRPNKIDKEDIFNFPKLHQHPKKISFYKWNDLQSLKSIMPYDCYCFYDALPHMDESVRKAKKKSKNEDQKNTV</sequence>
<proteinExistence type="predicted"/>
<reference evidence="1 2" key="1">
    <citation type="submission" date="2023-01" db="EMBL/GenBank/DDBJ databases">
        <authorList>
            <person name="Whitehead M."/>
        </authorList>
    </citation>
    <scope>NUCLEOTIDE SEQUENCE [LARGE SCALE GENOMIC DNA]</scope>
</reference>
<name>A0AAV0VRB1_9HEMI</name>
<organism evidence="1 2">
    <name type="scientific">Macrosiphum euphorbiae</name>
    <name type="common">potato aphid</name>
    <dbReference type="NCBI Taxonomy" id="13131"/>
    <lineage>
        <taxon>Eukaryota</taxon>
        <taxon>Metazoa</taxon>
        <taxon>Ecdysozoa</taxon>
        <taxon>Arthropoda</taxon>
        <taxon>Hexapoda</taxon>
        <taxon>Insecta</taxon>
        <taxon>Pterygota</taxon>
        <taxon>Neoptera</taxon>
        <taxon>Paraneoptera</taxon>
        <taxon>Hemiptera</taxon>
        <taxon>Sternorrhyncha</taxon>
        <taxon>Aphidomorpha</taxon>
        <taxon>Aphidoidea</taxon>
        <taxon>Aphididae</taxon>
        <taxon>Macrosiphini</taxon>
        <taxon>Macrosiphum</taxon>
    </lineage>
</organism>
<dbReference type="Proteomes" id="UP001160148">
    <property type="component" value="Unassembled WGS sequence"/>
</dbReference>
<dbReference type="EMBL" id="CARXXK010000001">
    <property type="protein sequence ID" value="CAI6346928.1"/>
    <property type="molecule type" value="Genomic_DNA"/>
</dbReference>
<protein>
    <submittedName>
        <fullName evidence="1">Uncharacterized protein</fullName>
    </submittedName>
</protein>
<comment type="caution">
    <text evidence="1">The sequence shown here is derived from an EMBL/GenBank/DDBJ whole genome shotgun (WGS) entry which is preliminary data.</text>
</comment>
<evidence type="ECO:0000313" key="1">
    <source>
        <dbReference type="EMBL" id="CAI6346928.1"/>
    </source>
</evidence>
<accession>A0AAV0VRB1</accession>
<keyword evidence="2" id="KW-1185">Reference proteome</keyword>
<dbReference type="AlphaFoldDB" id="A0AAV0VRB1"/>